<reference evidence="2 3" key="1">
    <citation type="journal article" date="2019" name="ISME J.">
        <title>Candidatus Macondimonas diazotrophica, a novel gammaproteobacterial genus dominating crude-oil-contaminated coastal sediments.</title>
        <authorList>
            <person name="Karthikeyan S."/>
            <person name="Konstantinidis K."/>
        </authorList>
    </citation>
    <scope>NUCLEOTIDE SEQUENCE [LARGE SCALE GENOMIC DNA]</scope>
    <source>
        <strain evidence="2 3">KTK01</strain>
    </source>
</reference>
<dbReference type="RefSeq" id="WP_135281952.1">
    <property type="nucleotide sequence ID" value="NZ_SRIO01000009.1"/>
</dbReference>
<comment type="caution">
    <text evidence="2">The sequence shown here is derived from an EMBL/GenBank/DDBJ whole genome shotgun (WGS) entry which is preliminary data.</text>
</comment>
<evidence type="ECO:0000313" key="2">
    <source>
        <dbReference type="EMBL" id="TFZ82477.1"/>
    </source>
</evidence>
<proteinExistence type="predicted"/>
<keyword evidence="1" id="KW-0472">Membrane</keyword>
<protein>
    <submittedName>
        <fullName evidence="2">DUF58 domain-containing protein</fullName>
    </submittedName>
</protein>
<dbReference type="Proteomes" id="UP000297890">
    <property type="component" value="Unassembled WGS sequence"/>
</dbReference>
<keyword evidence="3" id="KW-1185">Reference proteome</keyword>
<feature type="transmembrane region" description="Helical" evidence="1">
    <location>
        <begin position="41"/>
        <end position="56"/>
    </location>
</feature>
<name>A0A4Z0F818_9GAMM</name>
<dbReference type="AlphaFoldDB" id="A0A4Z0F818"/>
<dbReference type="PANTHER" id="PTHR34351:SF1">
    <property type="entry name" value="SLR1927 PROTEIN"/>
    <property type="match status" value="1"/>
</dbReference>
<evidence type="ECO:0000313" key="3">
    <source>
        <dbReference type="Proteomes" id="UP000297890"/>
    </source>
</evidence>
<gene>
    <name evidence="2" type="ORF">E4680_08335</name>
</gene>
<dbReference type="OrthoDB" id="5298497at2"/>
<dbReference type="EMBL" id="SRIO01000009">
    <property type="protein sequence ID" value="TFZ82477.1"/>
    <property type="molecule type" value="Genomic_DNA"/>
</dbReference>
<evidence type="ECO:0000256" key="1">
    <source>
        <dbReference type="SAM" id="Phobius"/>
    </source>
</evidence>
<accession>A0A4Z0F818</accession>
<keyword evidence="1" id="KW-1133">Transmembrane helix</keyword>
<dbReference type="PANTHER" id="PTHR34351">
    <property type="entry name" value="SLR1927 PROTEIN-RELATED"/>
    <property type="match status" value="1"/>
</dbReference>
<organism evidence="2 3">
    <name type="scientific">Candidatus Macondimonas diazotrophica</name>
    <dbReference type="NCBI Taxonomy" id="2305248"/>
    <lineage>
        <taxon>Bacteria</taxon>
        <taxon>Pseudomonadati</taxon>
        <taxon>Pseudomonadota</taxon>
        <taxon>Gammaproteobacteria</taxon>
        <taxon>Chromatiales</taxon>
        <taxon>Ectothiorhodospiraceae</taxon>
        <taxon>Candidatus Macondimonas</taxon>
    </lineage>
</organism>
<sequence>MRTAALNHPWVLRWMNRRHPAVAGPIQLSRNRIYILPTRQGWGYVLLLTLMLLAALNYGNSLLFILCFWMGGVGFLAMHHTHRNLLGLEITGQAAAPVFAGATARFPLRFTHPDAAPRYGLCLQLNTQVLKLPTLPAGIETPYALPLDAPHRGLLAVPRLGLSTTYPLGLFEAWTWIHPALETVVYPAPAEHAPMALSDLAQGVGMVTAADGEGFEDYRGLRDYRPGDGLRHIAWWSLARERGLLTKQFDTTHPSRWQLNWAQFAAESDQERILALLCRQVLNAHALGAPFSLELPDGHLTQDHGEHHRDEALRRLALFGLPPRAGA</sequence>
<keyword evidence="1" id="KW-0812">Transmembrane</keyword>